<protein>
    <submittedName>
        <fullName evidence="1">Uncharacterized protein</fullName>
    </submittedName>
</protein>
<evidence type="ECO:0000313" key="1">
    <source>
        <dbReference type="EMBL" id="CAF0854196.1"/>
    </source>
</evidence>
<dbReference type="EMBL" id="CAJNOQ010000950">
    <property type="protein sequence ID" value="CAF0854196.1"/>
    <property type="molecule type" value="Genomic_DNA"/>
</dbReference>
<dbReference type="AlphaFoldDB" id="A0A813WEP1"/>
<sequence length="291" mass="33582">TARYIIVFDQIGAVSSAPDLFGKNAVQLPSPKKLPTKKDTKDETIGQSVNGKGFVDSDKSWTPQAIDAIFTLCDRIVTHWKSRYLRVQTTVSLHSVLCGADKILTKVPLLFADRGVRFDVKEGFDKYQNIFTPLYDRELWHEFVISHIEMLHLQKNVKVEFEINSSNSRIFFGEILMDYADNYNSQDRLFSPYDVILMTINNDNYFGVVVYARHTRVKEDNQETNKCRTIQVHTLIGIYVSEKCSVQHRKRRTLNPVVEISRFKSLTPTKRCLTAINNLPFSNQDVCWLLH</sequence>
<feature type="non-terminal residue" evidence="1">
    <location>
        <position position="291"/>
    </location>
</feature>
<accession>A0A813WEP1</accession>
<gene>
    <name evidence="1" type="ORF">GPM918_LOCUS6238</name>
    <name evidence="2" type="ORF">SRO942_LOCUS6238</name>
</gene>
<proteinExistence type="predicted"/>
<keyword evidence="3" id="KW-1185">Reference proteome</keyword>
<dbReference type="Proteomes" id="UP000681722">
    <property type="component" value="Unassembled WGS sequence"/>
</dbReference>
<evidence type="ECO:0000313" key="2">
    <source>
        <dbReference type="EMBL" id="CAF3641932.1"/>
    </source>
</evidence>
<name>A0A813WEP1_9BILA</name>
<dbReference type="Proteomes" id="UP000663829">
    <property type="component" value="Unassembled WGS sequence"/>
</dbReference>
<comment type="caution">
    <text evidence="1">The sequence shown here is derived from an EMBL/GenBank/DDBJ whole genome shotgun (WGS) entry which is preliminary data.</text>
</comment>
<dbReference type="EMBL" id="CAJOBC010000950">
    <property type="protein sequence ID" value="CAF3641932.1"/>
    <property type="molecule type" value="Genomic_DNA"/>
</dbReference>
<reference evidence="1" key="1">
    <citation type="submission" date="2021-02" db="EMBL/GenBank/DDBJ databases">
        <authorList>
            <person name="Nowell W R."/>
        </authorList>
    </citation>
    <scope>NUCLEOTIDE SEQUENCE</scope>
</reference>
<evidence type="ECO:0000313" key="3">
    <source>
        <dbReference type="Proteomes" id="UP000663829"/>
    </source>
</evidence>
<organism evidence="1 3">
    <name type="scientific">Didymodactylos carnosus</name>
    <dbReference type="NCBI Taxonomy" id="1234261"/>
    <lineage>
        <taxon>Eukaryota</taxon>
        <taxon>Metazoa</taxon>
        <taxon>Spiralia</taxon>
        <taxon>Gnathifera</taxon>
        <taxon>Rotifera</taxon>
        <taxon>Eurotatoria</taxon>
        <taxon>Bdelloidea</taxon>
        <taxon>Philodinida</taxon>
        <taxon>Philodinidae</taxon>
        <taxon>Didymodactylos</taxon>
    </lineage>
</organism>